<reference evidence="6 7" key="1">
    <citation type="submission" date="2015-03" db="EMBL/GenBank/DDBJ databases">
        <title>RNA-seq based gene annotation and comparative genomics of four Zymoseptoria species reveal species-specific pathogenicity related genes and transposable element activity.</title>
        <authorList>
            <person name="Grandaubert J."/>
            <person name="Bhattacharyya A."/>
            <person name="Stukenbrock E.H."/>
        </authorList>
    </citation>
    <scope>NUCLEOTIDE SEQUENCE [LARGE SCALE GENOMIC DNA]</scope>
    <source>
        <strain evidence="6 7">Zb18110</strain>
    </source>
</reference>
<accession>A0A0F4GBD7</accession>
<dbReference type="Proteomes" id="UP000033647">
    <property type="component" value="Unassembled WGS sequence"/>
</dbReference>
<keyword evidence="1" id="KW-0479">Metal-binding</keyword>
<proteinExistence type="predicted"/>
<dbReference type="PROSITE" id="PS50865">
    <property type="entry name" value="ZF_MYND_2"/>
    <property type="match status" value="1"/>
</dbReference>
<evidence type="ECO:0000256" key="3">
    <source>
        <dbReference type="ARBA" id="ARBA00022833"/>
    </source>
</evidence>
<dbReference type="STRING" id="1047168.A0A0F4GBD7"/>
<evidence type="ECO:0000256" key="4">
    <source>
        <dbReference type="PROSITE-ProRule" id="PRU00134"/>
    </source>
</evidence>
<dbReference type="Pfam" id="PF01753">
    <property type="entry name" value="zf-MYND"/>
    <property type="match status" value="1"/>
</dbReference>
<sequence>MTGTATSRVPECAMCTEPGLLHCGGCKAINYCSVECRDASWRFHKSLCKTFKDFQSPPSENMYRALYFPPSGRKPIFRWLSKLKMPDMKTAKDNDIGPIIDAPSHISACRIFVSSLTGKELKWPMTIFCDNDWEARYPLPNKALLESTQNLVGQRWGGPLVVTAGEPGGQDFNMVDFQRLIAFAILFDGSMGSCTLEYVFGPKIQAVLMPCAGERRLSGVTSARPAMVPRLHLMGRTQEYMSAVSEHIGLPLMVLKYATKSKAWTEPDDLTSDAMYMHVGSAKNSRLAFTSNNGAIGVCNVPNDGMGNMLVVRADGKPLDSETVNIFVDFCRTYPMATIMRAKKGGKTIGETYEGKKRYGGVAEAFLNQISPVDWVIYQKEWKALKAETEASEAISNGAEGQVVADGSEVTRAGLTDRVLGDLAVKCVKMRQP</sequence>
<evidence type="ECO:0000313" key="7">
    <source>
        <dbReference type="Proteomes" id="UP000033647"/>
    </source>
</evidence>
<keyword evidence="2 4" id="KW-0863">Zinc-finger</keyword>
<dbReference type="InterPro" id="IPR002893">
    <property type="entry name" value="Znf_MYND"/>
</dbReference>
<dbReference type="Gene3D" id="6.10.140.2220">
    <property type="match status" value="1"/>
</dbReference>
<evidence type="ECO:0000256" key="1">
    <source>
        <dbReference type="ARBA" id="ARBA00022723"/>
    </source>
</evidence>
<keyword evidence="7" id="KW-1185">Reference proteome</keyword>
<dbReference type="PROSITE" id="PS01360">
    <property type="entry name" value="ZF_MYND_1"/>
    <property type="match status" value="1"/>
</dbReference>
<keyword evidence="3" id="KW-0862">Zinc</keyword>
<comment type="caution">
    <text evidence="6">The sequence shown here is derived from an EMBL/GenBank/DDBJ whole genome shotgun (WGS) entry which is preliminary data.</text>
</comment>
<evidence type="ECO:0000256" key="2">
    <source>
        <dbReference type="ARBA" id="ARBA00022771"/>
    </source>
</evidence>
<dbReference type="SUPFAM" id="SSF144232">
    <property type="entry name" value="HIT/MYND zinc finger-like"/>
    <property type="match status" value="1"/>
</dbReference>
<evidence type="ECO:0000313" key="6">
    <source>
        <dbReference type="EMBL" id="KJX93495.1"/>
    </source>
</evidence>
<feature type="domain" description="MYND-type" evidence="5">
    <location>
        <begin position="12"/>
        <end position="48"/>
    </location>
</feature>
<dbReference type="OrthoDB" id="437457at2759"/>
<evidence type="ECO:0000259" key="5">
    <source>
        <dbReference type="PROSITE" id="PS50865"/>
    </source>
</evidence>
<gene>
    <name evidence="6" type="ORF">TI39_contig4305g00007</name>
</gene>
<name>A0A0F4GBD7_9PEZI</name>
<organism evidence="6 7">
    <name type="scientific">Zymoseptoria brevis</name>
    <dbReference type="NCBI Taxonomy" id="1047168"/>
    <lineage>
        <taxon>Eukaryota</taxon>
        <taxon>Fungi</taxon>
        <taxon>Dikarya</taxon>
        <taxon>Ascomycota</taxon>
        <taxon>Pezizomycotina</taxon>
        <taxon>Dothideomycetes</taxon>
        <taxon>Dothideomycetidae</taxon>
        <taxon>Mycosphaerellales</taxon>
        <taxon>Mycosphaerellaceae</taxon>
        <taxon>Zymoseptoria</taxon>
    </lineage>
</organism>
<dbReference type="AlphaFoldDB" id="A0A0F4GBD7"/>
<protein>
    <recommendedName>
        <fullName evidence="5">MYND-type domain-containing protein</fullName>
    </recommendedName>
</protein>
<dbReference type="GO" id="GO:0008270">
    <property type="term" value="F:zinc ion binding"/>
    <property type="evidence" value="ECO:0007669"/>
    <property type="project" value="UniProtKB-KW"/>
</dbReference>
<dbReference type="EMBL" id="LAFY01004264">
    <property type="protein sequence ID" value="KJX93495.1"/>
    <property type="molecule type" value="Genomic_DNA"/>
</dbReference>